<feature type="non-terminal residue" evidence="2">
    <location>
        <position position="373"/>
    </location>
</feature>
<dbReference type="GO" id="GO:0031177">
    <property type="term" value="F:phosphopantetheine binding"/>
    <property type="evidence" value="ECO:0007669"/>
    <property type="project" value="TreeGrafter"/>
</dbReference>
<dbReference type="EMBL" id="JAAGMN010004218">
    <property type="protein sequence ID" value="NEE12814.1"/>
    <property type="molecule type" value="Genomic_DNA"/>
</dbReference>
<evidence type="ECO:0000259" key="1">
    <source>
        <dbReference type="Pfam" id="PF00668"/>
    </source>
</evidence>
<dbReference type="AlphaFoldDB" id="A0A6G3X540"/>
<sequence>DLTRDLPLRTELFRVSPGEHVLLLVMHHITTDGWSTGLLAQDLAAAYGARCGKAAPAWPELPVQYADFALWQREENLPAQDGTAEGLSFWTRELADLPEELDLPYDRPRPAVASYRGDTIPLTVDAETHAAVVLLARRTGTTVFMVLQAALSALLGRLGGGGDIPLGTPVAGRQDEALHDLVGFFANTLVLRTDLSGAPTFEELLARVRAADLAAFAHQSVPFEQVVEAVNPARSLSRSPLFQVMLVMQTIDEYDAFTLPGLTVAVEEGTTGTSKFDLLFSFTEASADGAADGIDGVVEFATDVFDARTVRSLADRLLVLLKAVVAHPDRRVADADLFTSGERHRVLTEWNDTAAPPPGDRLPEAFERQVAEN</sequence>
<reference evidence="2" key="1">
    <citation type="submission" date="2020-01" db="EMBL/GenBank/DDBJ databases">
        <title>Insect and environment-associated Actinomycetes.</title>
        <authorList>
            <person name="Currrie C."/>
            <person name="Chevrette M."/>
            <person name="Carlson C."/>
            <person name="Stubbendieck R."/>
            <person name="Wendt-Pienkowski E."/>
        </authorList>
    </citation>
    <scope>NUCLEOTIDE SEQUENCE</scope>
    <source>
        <strain evidence="2">SID7499</strain>
    </source>
</reference>
<dbReference type="PANTHER" id="PTHR45527">
    <property type="entry name" value="NONRIBOSOMAL PEPTIDE SYNTHETASE"/>
    <property type="match status" value="1"/>
</dbReference>
<dbReference type="GO" id="GO:0043041">
    <property type="term" value="P:amino acid activation for nonribosomal peptide biosynthetic process"/>
    <property type="evidence" value="ECO:0007669"/>
    <property type="project" value="TreeGrafter"/>
</dbReference>
<dbReference type="GO" id="GO:0005829">
    <property type="term" value="C:cytosol"/>
    <property type="evidence" value="ECO:0007669"/>
    <property type="project" value="TreeGrafter"/>
</dbReference>
<feature type="non-terminal residue" evidence="2">
    <location>
        <position position="1"/>
    </location>
</feature>
<dbReference type="Gene3D" id="3.30.559.10">
    <property type="entry name" value="Chloramphenicol acetyltransferase-like domain"/>
    <property type="match status" value="1"/>
</dbReference>
<evidence type="ECO:0000313" key="2">
    <source>
        <dbReference type="EMBL" id="NEE12814.1"/>
    </source>
</evidence>
<dbReference type="Pfam" id="PF00668">
    <property type="entry name" value="Condensation"/>
    <property type="match status" value="1"/>
</dbReference>
<dbReference type="SUPFAM" id="SSF52777">
    <property type="entry name" value="CoA-dependent acyltransferases"/>
    <property type="match status" value="2"/>
</dbReference>
<feature type="domain" description="Condensation" evidence="1">
    <location>
        <begin position="1"/>
        <end position="344"/>
    </location>
</feature>
<protein>
    <submittedName>
        <fullName evidence="2">Non-ribosomal peptide synthetase</fullName>
    </submittedName>
</protein>
<dbReference type="GO" id="GO:0003824">
    <property type="term" value="F:catalytic activity"/>
    <property type="evidence" value="ECO:0007669"/>
    <property type="project" value="InterPro"/>
</dbReference>
<gene>
    <name evidence="2" type="ORF">G3M58_40980</name>
</gene>
<dbReference type="CDD" id="cd19540">
    <property type="entry name" value="LCL_NRPS-like"/>
    <property type="match status" value="1"/>
</dbReference>
<dbReference type="InterPro" id="IPR001242">
    <property type="entry name" value="Condensation_dom"/>
</dbReference>
<proteinExistence type="predicted"/>
<dbReference type="GO" id="GO:0008610">
    <property type="term" value="P:lipid biosynthetic process"/>
    <property type="evidence" value="ECO:0007669"/>
    <property type="project" value="UniProtKB-ARBA"/>
</dbReference>
<dbReference type="PANTHER" id="PTHR45527:SF1">
    <property type="entry name" value="FATTY ACID SYNTHASE"/>
    <property type="match status" value="1"/>
</dbReference>
<dbReference type="Gene3D" id="3.30.559.30">
    <property type="entry name" value="Nonribosomal peptide synthetase, condensation domain"/>
    <property type="match status" value="1"/>
</dbReference>
<comment type="caution">
    <text evidence="2">The sequence shown here is derived from an EMBL/GenBank/DDBJ whole genome shotgun (WGS) entry which is preliminary data.</text>
</comment>
<name>A0A6G3X540_9ACTN</name>
<organism evidence="2">
    <name type="scientific">Streptomyces sp. SID7499</name>
    <dbReference type="NCBI Taxonomy" id="2706086"/>
    <lineage>
        <taxon>Bacteria</taxon>
        <taxon>Bacillati</taxon>
        <taxon>Actinomycetota</taxon>
        <taxon>Actinomycetes</taxon>
        <taxon>Kitasatosporales</taxon>
        <taxon>Streptomycetaceae</taxon>
        <taxon>Streptomyces</taxon>
    </lineage>
</organism>
<accession>A0A6G3X540</accession>
<dbReference type="GO" id="GO:0044550">
    <property type="term" value="P:secondary metabolite biosynthetic process"/>
    <property type="evidence" value="ECO:0007669"/>
    <property type="project" value="TreeGrafter"/>
</dbReference>
<dbReference type="InterPro" id="IPR023213">
    <property type="entry name" value="CAT-like_dom_sf"/>
</dbReference>